<evidence type="ECO:0000256" key="3">
    <source>
        <dbReference type="ARBA" id="ARBA00022475"/>
    </source>
</evidence>
<keyword evidence="6 7" id="KW-0472">Membrane</keyword>
<dbReference type="SUPFAM" id="SSF118215">
    <property type="entry name" value="Proton glutamate symport protein"/>
    <property type="match status" value="1"/>
</dbReference>
<reference evidence="9" key="1">
    <citation type="journal article" date="2019" name="Int. J. Syst. Evol. Microbiol.">
        <title>The Global Catalogue of Microorganisms (GCM) 10K type strain sequencing project: providing services to taxonomists for standard genome sequencing and annotation.</title>
        <authorList>
            <consortium name="The Broad Institute Genomics Platform"/>
            <consortium name="The Broad Institute Genome Sequencing Center for Infectious Disease"/>
            <person name="Wu L."/>
            <person name="Ma J."/>
        </authorList>
    </citation>
    <scope>NUCLEOTIDE SEQUENCE [LARGE SCALE GENOMIC DNA]</scope>
    <source>
        <strain evidence="9">KCTC 42211</strain>
    </source>
</reference>
<keyword evidence="9" id="KW-1185">Reference proteome</keyword>
<evidence type="ECO:0000313" key="9">
    <source>
        <dbReference type="Proteomes" id="UP001595724"/>
    </source>
</evidence>
<keyword evidence="5 7" id="KW-1133">Transmembrane helix</keyword>
<evidence type="ECO:0000256" key="6">
    <source>
        <dbReference type="ARBA" id="ARBA00023136"/>
    </source>
</evidence>
<sequence length="427" mass="43957">MLMSTRVLLGLALGAVIGLALAFWDPAVATVVAGFVQPVGRLWLNALQMTVVPLVVALIVLGVNTASDAASSGRTARKAIVVFLILLTLAAIYTALAAPALLSLLPRDEALVASFRSALTPVAAGTAPGGFGEAVAAIIPANVIAAAAASAMLPLVVFALFFGFALNRIDPAHKARLLDFTQAIADVMIVIVRWVLWVAPLGVFALVLAVCAQVGVRMLSALAWYIALQCTLYISVTVMLYLVARVFGGEPFKRFALAIIPAQTIAASTQSSLASLPAMLESARVRLGYPLHVSSLVLPMAVSLFRITSPIQYLGVAAFIAWIYGIDVTTAHVAAGVGLAVIVSMGSVGLPGQVSFMATNMPVAQAMGLPIEPLGVLLAVDTIPDVFSTVGNVSADLTATSVVARGAPADTVDPIGPFEGVAGKPDA</sequence>
<dbReference type="PANTHER" id="PTHR42865:SF7">
    <property type="entry name" value="PROTON_GLUTAMATE-ASPARTATE SYMPORTER"/>
    <property type="match status" value="1"/>
</dbReference>
<dbReference type="EMBL" id="JBHRYF010000001">
    <property type="protein sequence ID" value="MFC3659179.1"/>
    <property type="molecule type" value="Genomic_DNA"/>
</dbReference>
<gene>
    <name evidence="8" type="ORF">ACFOM9_03675</name>
</gene>
<dbReference type="InterPro" id="IPR036458">
    <property type="entry name" value="Na:dicarbo_symporter_sf"/>
</dbReference>
<evidence type="ECO:0000256" key="4">
    <source>
        <dbReference type="ARBA" id="ARBA00022692"/>
    </source>
</evidence>
<keyword evidence="3" id="KW-1003">Cell membrane</keyword>
<comment type="caution">
    <text evidence="8">The sequence shown here is derived from an EMBL/GenBank/DDBJ whole genome shotgun (WGS) entry which is preliminary data.</text>
</comment>
<feature type="transmembrane region" description="Helical" evidence="7">
    <location>
        <begin position="222"/>
        <end position="243"/>
    </location>
</feature>
<dbReference type="RefSeq" id="WP_386706277.1">
    <property type="nucleotide sequence ID" value="NZ_JBHRYF010000001.1"/>
</dbReference>
<dbReference type="InterPro" id="IPR001991">
    <property type="entry name" value="Na-dicarboxylate_symporter"/>
</dbReference>
<evidence type="ECO:0000256" key="1">
    <source>
        <dbReference type="ARBA" id="ARBA00004651"/>
    </source>
</evidence>
<dbReference type="PANTHER" id="PTHR42865">
    <property type="entry name" value="PROTON/GLUTAMATE-ASPARTATE SYMPORTER"/>
    <property type="match status" value="1"/>
</dbReference>
<evidence type="ECO:0000256" key="7">
    <source>
        <dbReference type="SAM" id="Phobius"/>
    </source>
</evidence>
<feature type="transmembrane region" description="Helical" evidence="7">
    <location>
        <begin position="187"/>
        <end position="216"/>
    </location>
</feature>
<dbReference type="Gene3D" id="1.10.3860.10">
    <property type="entry name" value="Sodium:dicarboxylate symporter"/>
    <property type="match status" value="1"/>
</dbReference>
<feature type="transmembrane region" description="Helical" evidence="7">
    <location>
        <begin position="331"/>
        <end position="350"/>
    </location>
</feature>
<keyword evidence="2" id="KW-0813">Transport</keyword>
<protein>
    <submittedName>
        <fullName evidence="8">Dicarboxylate/amino acid:cation symporter</fullName>
    </submittedName>
</protein>
<evidence type="ECO:0000256" key="5">
    <source>
        <dbReference type="ARBA" id="ARBA00022989"/>
    </source>
</evidence>
<feature type="transmembrane region" description="Helical" evidence="7">
    <location>
        <begin position="296"/>
        <end position="324"/>
    </location>
</feature>
<name>A0ABV7UT64_9GAMM</name>
<evidence type="ECO:0000256" key="2">
    <source>
        <dbReference type="ARBA" id="ARBA00022448"/>
    </source>
</evidence>
<feature type="transmembrane region" description="Helical" evidence="7">
    <location>
        <begin position="79"/>
        <end position="102"/>
    </location>
</feature>
<dbReference type="PRINTS" id="PR00173">
    <property type="entry name" value="EDTRNSPORT"/>
</dbReference>
<comment type="subcellular location">
    <subcellularLocation>
        <location evidence="1">Cell membrane</location>
        <topology evidence="1">Multi-pass membrane protein</topology>
    </subcellularLocation>
</comment>
<feature type="transmembrane region" description="Helical" evidence="7">
    <location>
        <begin position="46"/>
        <end position="67"/>
    </location>
</feature>
<organism evidence="8 9">
    <name type="scientific">Luteimonas notoginsengisoli</name>
    <dbReference type="NCBI Taxonomy" id="1578200"/>
    <lineage>
        <taxon>Bacteria</taxon>
        <taxon>Pseudomonadati</taxon>
        <taxon>Pseudomonadota</taxon>
        <taxon>Gammaproteobacteria</taxon>
        <taxon>Lysobacterales</taxon>
        <taxon>Lysobacteraceae</taxon>
        <taxon>Luteimonas</taxon>
    </lineage>
</organism>
<dbReference type="Proteomes" id="UP001595724">
    <property type="component" value="Unassembled WGS sequence"/>
</dbReference>
<evidence type="ECO:0000313" key="8">
    <source>
        <dbReference type="EMBL" id="MFC3659179.1"/>
    </source>
</evidence>
<feature type="transmembrane region" description="Helical" evidence="7">
    <location>
        <begin position="143"/>
        <end position="166"/>
    </location>
</feature>
<keyword evidence="4 7" id="KW-0812">Transmembrane</keyword>
<accession>A0ABV7UT64</accession>
<dbReference type="Pfam" id="PF00375">
    <property type="entry name" value="SDF"/>
    <property type="match status" value="1"/>
</dbReference>
<proteinExistence type="predicted"/>